<dbReference type="Pfam" id="PF00589">
    <property type="entry name" value="Phage_integrase"/>
    <property type="match status" value="1"/>
</dbReference>
<dbReference type="InterPro" id="IPR010998">
    <property type="entry name" value="Integrase_recombinase_N"/>
</dbReference>
<dbReference type="EMBL" id="CP039396">
    <property type="protein sequence ID" value="QCD42400.1"/>
    <property type="molecule type" value="Genomic_DNA"/>
</dbReference>
<dbReference type="GO" id="GO:0015074">
    <property type="term" value="P:DNA integration"/>
    <property type="evidence" value="ECO:0007669"/>
    <property type="project" value="InterPro"/>
</dbReference>
<dbReference type="InterPro" id="IPR025269">
    <property type="entry name" value="SAM-like_dom"/>
</dbReference>
<accession>A0A4P7W4L4</accession>
<name>A0A4P7W4L4_9BACT</name>
<dbReference type="GO" id="GO:0003677">
    <property type="term" value="F:DNA binding"/>
    <property type="evidence" value="ECO:0007669"/>
    <property type="project" value="UniProtKB-KW"/>
</dbReference>
<evidence type="ECO:0000256" key="3">
    <source>
        <dbReference type="ARBA" id="ARBA00023172"/>
    </source>
</evidence>
<feature type="domain" description="Tyr recombinase" evidence="4">
    <location>
        <begin position="260"/>
        <end position="453"/>
    </location>
</feature>
<evidence type="ECO:0000259" key="4">
    <source>
        <dbReference type="PROSITE" id="PS51898"/>
    </source>
</evidence>
<dbReference type="InterPro" id="IPR013762">
    <property type="entry name" value="Integrase-like_cat_sf"/>
</dbReference>
<dbReference type="InterPro" id="IPR050090">
    <property type="entry name" value="Tyrosine_recombinase_XerCD"/>
</dbReference>
<protein>
    <submittedName>
        <fullName evidence="5">Recombinase</fullName>
    </submittedName>
</protein>
<dbReference type="InterPro" id="IPR011010">
    <property type="entry name" value="DNA_brk_join_enz"/>
</dbReference>
<dbReference type="PROSITE" id="PS51898">
    <property type="entry name" value="TYR_RECOMBINASE"/>
    <property type="match status" value="1"/>
</dbReference>
<dbReference type="GO" id="GO:0006310">
    <property type="term" value="P:DNA recombination"/>
    <property type="evidence" value="ECO:0007669"/>
    <property type="project" value="UniProtKB-KW"/>
</dbReference>
<reference evidence="6" key="1">
    <citation type="submission" date="2019-02" db="EMBL/GenBank/DDBJ databases">
        <title>Isolation and identification of novel species under the genus Muribaculum.</title>
        <authorList>
            <person name="Miyake S."/>
            <person name="Ding Y."/>
            <person name="Low A."/>
            <person name="Soh M."/>
            <person name="Seedorf H."/>
        </authorList>
    </citation>
    <scope>NUCLEOTIDE SEQUENCE [LARGE SCALE GENOMIC DNA]</scope>
    <source>
        <strain evidence="6">H5</strain>
    </source>
</reference>
<sequence>MASIKRYISSKVEGNGRSEIMFRLSLSKDIKLRLKTGIYIEPSRFNPKTGAISKPRANQKEISEIKDTERKIRDLEDYIYDLCEAHTLAELTKDFFEKEIYRFHNPKKERKPKEVEAKLQKKFVELVEEFPDKRGLSEWRHRRYGVLSRSLHRFELYRKIKRRLPYKLDFEMFTTEVLEEYEEFLRNEPAIFDKYPKIFEEFPAETRKARKSRRPFEKGDNTIIGIFACLRTFFKWANEEGLTKNSPFARYHGKTTERYGTPIYITIKERDIIADYDLSANKPLEVQRDIFIFHCCIGCRISDLMRLTPANIINGYVEYIASKTKADRSDVIRVPLTQRAKDILEKYKDVEKDGKILPFISSQKYNVAIKKIFKTCGITRIVTVLNPTTGEEEQRPIDEIASSHLARRTFVGNLYKKVKDPNLVGALSGHKEGSRAFARYREIDDDLKKEMIGFIE</sequence>
<dbReference type="InterPro" id="IPR002104">
    <property type="entry name" value="Integrase_catalytic"/>
</dbReference>
<dbReference type="Gene3D" id="1.10.443.10">
    <property type="entry name" value="Intergrase catalytic core"/>
    <property type="match status" value="1"/>
</dbReference>
<dbReference type="CDD" id="cd01185">
    <property type="entry name" value="INTN1_C_like"/>
    <property type="match status" value="1"/>
</dbReference>
<dbReference type="PANTHER" id="PTHR30349">
    <property type="entry name" value="PHAGE INTEGRASE-RELATED"/>
    <property type="match status" value="1"/>
</dbReference>
<dbReference type="Pfam" id="PF13102">
    <property type="entry name" value="Phage_int_SAM_5"/>
    <property type="match status" value="1"/>
</dbReference>
<evidence type="ECO:0000313" key="6">
    <source>
        <dbReference type="Proteomes" id="UP000297149"/>
    </source>
</evidence>
<dbReference type="SUPFAM" id="SSF56349">
    <property type="entry name" value="DNA breaking-rejoining enzymes"/>
    <property type="match status" value="1"/>
</dbReference>
<evidence type="ECO:0000256" key="1">
    <source>
        <dbReference type="ARBA" id="ARBA00008857"/>
    </source>
</evidence>
<evidence type="ECO:0000313" key="5">
    <source>
        <dbReference type="EMBL" id="QCD42400.1"/>
    </source>
</evidence>
<evidence type="ECO:0000256" key="2">
    <source>
        <dbReference type="ARBA" id="ARBA00023125"/>
    </source>
</evidence>
<keyword evidence="2" id="KW-0238">DNA-binding</keyword>
<keyword evidence="6" id="KW-1185">Reference proteome</keyword>
<dbReference type="Proteomes" id="UP000297149">
    <property type="component" value="Chromosome"/>
</dbReference>
<dbReference type="PANTHER" id="PTHR30349:SF64">
    <property type="entry name" value="PROPHAGE INTEGRASE INTD-RELATED"/>
    <property type="match status" value="1"/>
</dbReference>
<keyword evidence="3" id="KW-0233">DNA recombination</keyword>
<gene>
    <name evidence="5" type="ORF">E7747_08960</name>
</gene>
<dbReference type="AlphaFoldDB" id="A0A4P7W4L4"/>
<dbReference type="KEGG" id="ddb:E7747_08960"/>
<dbReference type="Gene3D" id="1.10.150.130">
    <property type="match status" value="1"/>
</dbReference>
<comment type="similarity">
    <text evidence="1">Belongs to the 'phage' integrase family.</text>
</comment>
<proteinExistence type="inferred from homology"/>
<organism evidence="5 6">
    <name type="scientific">Duncaniella dubosii</name>
    <dbReference type="NCBI Taxonomy" id="2518971"/>
    <lineage>
        <taxon>Bacteria</taxon>
        <taxon>Pseudomonadati</taxon>
        <taxon>Bacteroidota</taxon>
        <taxon>Bacteroidia</taxon>
        <taxon>Bacteroidales</taxon>
        <taxon>Muribaculaceae</taxon>
        <taxon>Duncaniella</taxon>
    </lineage>
</organism>
<dbReference type="RefSeq" id="WP_136415538.1">
    <property type="nucleotide sequence ID" value="NZ_CP039396.1"/>
</dbReference>